<dbReference type="AlphaFoldDB" id="A0ABD2W0L8"/>
<proteinExistence type="predicted"/>
<dbReference type="EMBL" id="JBJJXI010000146">
    <property type="protein sequence ID" value="KAL3386530.1"/>
    <property type="molecule type" value="Genomic_DNA"/>
</dbReference>
<gene>
    <name evidence="1" type="ORF">TKK_018031</name>
</gene>
<accession>A0ABD2W0L8</accession>
<reference evidence="1 2" key="1">
    <citation type="journal article" date="2024" name="bioRxiv">
        <title>A reference genome for Trichogramma kaykai: A tiny desert-dwelling parasitoid wasp with competing sex-ratio distorters.</title>
        <authorList>
            <person name="Culotta J."/>
            <person name="Lindsey A.R."/>
        </authorList>
    </citation>
    <scope>NUCLEOTIDE SEQUENCE [LARGE SCALE GENOMIC DNA]</scope>
    <source>
        <strain evidence="1 2">KSX58</strain>
    </source>
</reference>
<comment type="caution">
    <text evidence="1">The sequence shown here is derived from an EMBL/GenBank/DDBJ whole genome shotgun (WGS) entry which is preliminary data.</text>
</comment>
<sequence length="106" mass="12575">MREAVHWEIDEERLDFFHQLYSLVKDWSHPVVDLRAEEIDLLPAESVRSLDLEAKPIVELVDRTGYRDEPQLDENNRPLLRRSTALHYTNKKGESIHVIDSLFNMY</sequence>
<evidence type="ECO:0000313" key="2">
    <source>
        <dbReference type="Proteomes" id="UP001627154"/>
    </source>
</evidence>
<organism evidence="1 2">
    <name type="scientific">Trichogramma kaykai</name>
    <dbReference type="NCBI Taxonomy" id="54128"/>
    <lineage>
        <taxon>Eukaryota</taxon>
        <taxon>Metazoa</taxon>
        <taxon>Ecdysozoa</taxon>
        <taxon>Arthropoda</taxon>
        <taxon>Hexapoda</taxon>
        <taxon>Insecta</taxon>
        <taxon>Pterygota</taxon>
        <taxon>Neoptera</taxon>
        <taxon>Endopterygota</taxon>
        <taxon>Hymenoptera</taxon>
        <taxon>Apocrita</taxon>
        <taxon>Proctotrupomorpha</taxon>
        <taxon>Chalcidoidea</taxon>
        <taxon>Trichogrammatidae</taxon>
        <taxon>Trichogramma</taxon>
    </lineage>
</organism>
<protein>
    <submittedName>
        <fullName evidence="1">Uncharacterized protein</fullName>
    </submittedName>
</protein>
<keyword evidence="2" id="KW-1185">Reference proteome</keyword>
<dbReference type="Proteomes" id="UP001627154">
    <property type="component" value="Unassembled WGS sequence"/>
</dbReference>
<name>A0ABD2W0L8_9HYME</name>
<evidence type="ECO:0000313" key="1">
    <source>
        <dbReference type="EMBL" id="KAL3386530.1"/>
    </source>
</evidence>